<sequence>MFGSKLKQENQALREELHALRQARDGLYDEMMSMNIDPSGKIIFANHHFEQELGVSQTELLGRTLSDLVPQEHRQTDHFKRMNAAISARQHWVGALQLGNRHGEQFWLRVIIHPVARRQGELDFFVLIANNLTRTIEASQQYENLIKALQRSTALIEFDMQGHVLDANQLFLNAMGYRLEEIKGKHHRIFCEPAVAQSADYEKFWDRLRQGHFSAGRFHRIDKHGRDVWLEASYNPIADSRGRFYKVVKFASVITDQVQREKTVADAANVAYETSNATDISARNGRQVMEETAGVMHKLAEQMTTAAKGIADLDQQSQQISAIIQSISSIAAQTNLLALNAAIEAARAGEQGRGFAVVADEVRSLASRTSAATEEIVGVVSQNQALTSNAVAIIEGSKQQAEQVLELVNQAGVVIEEIQEGAQKVVAAVSQFSNQLSK</sequence>
<evidence type="ECO:0000259" key="7">
    <source>
        <dbReference type="PROSITE" id="PS50113"/>
    </source>
</evidence>
<keyword evidence="2 3" id="KW-0807">Transducer</keyword>
<feature type="domain" description="Methyl-accepting transducer" evidence="5">
    <location>
        <begin position="251"/>
        <end position="438"/>
    </location>
</feature>
<dbReference type="EMBL" id="LAPT01000061">
    <property type="protein sequence ID" value="PXF30869.1"/>
    <property type="molecule type" value="Genomic_DNA"/>
</dbReference>
<dbReference type="Proteomes" id="UP000248090">
    <property type="component" value="Unassembled WGS sequence"/>
</dbReference>
<dbReference type="InterPro" id="IPR000014">
    <property type="entry name" value="PAS"/>
</dbReference>
<reference evidence="8 9" key="1">
    <citation type="submission" date="2015-03" db="EMBL/GenBank/DDBJ databases">
        <authorList>
            <person name="Krishnan R."/>
            <person name="Midha S."/>
            <person name="Patil P.B."/>
            <person name="Rameshkumar N."/>
        </authorList>
    </citation>
    <scope>NUCLEOTIDE SEQUENCE [LARGE SCALE GENOMIC DNA]</scope>
    <source>
        <strain evidence="8 9">L1E11</strain>
    </source>
</reference>
<evidence type="ECO:0000256" key="3">
    <source>
        <dbReference type="PROSITE-ProRule" id="PRU00284"/>
    </source>
</evidence>
<feature type="domain" description="PAC" evidence="7">
    <location>
        <begin position="214"/>
        <end position="266"/>
    </location>
</feature>
<organism evidence="8 9">
    <name type="scientific">Pokkaliibacter plantistimulans</name>
    <dbReference type="NCBI Taxonomy" id="1635171"/>
    <lineage>
        <taxon>Bacteria</taxon>
        <taxon>Pseudomonadati</taxon>
        <taxon>Pseudomonadota</taxon>
        <taxon>Gammaproteobacteria</taxon>
        <taxon>Oceanospirillales</taxon>
        <taxon>Balneatrichaceae</taxon>
        <taxon>Pokkaliibacter</taxon>
    </lineage>
</organism>
<dbReference type="PROSITE" id="PS50111">
    <property type="entry name" value="CHEMOTAXIS_TRANSDUC_2"/>
    <property type="match status" value="1"/>
</dbReference>
<dbReference type="Pfam" id="PF08447">
    <property type="entry name" value="PAS_3"/>
    <property type="match status" value="1"/>
</dbReference>
<feature type="domain" description="PAS" evidence="6">
    <location>
        <begin position="138"/>
        <end position="185"/>
    </location>
</feature>
<dbReference type="PROSITE" id="PS50112">
    <property type="entry name" value="PAS"/>
    <property type="match status" value="2"/>
</dbReference>
<comment type="subcellular location">
    <subcellularLocation>
        <location evidence="1">Membrane</location>
    </subcellularLocation>
</comment>
<dbReference type="Pfam" id="PF00015">
    <property type="entry name" value="MCPsignal"/>
    <property type="match status" value="1"/>
</dbReference>
<feature type="domain" description="PAC" evidence="7">
    <location>
        <begin position="92"/>
        <end position="144"/>
    </location>
</feature>
<keyword evidence="4" id="KW-0175">Coiled coil</keyword>
<proteinExistence type="predicted"/>
<name>A0ABX5LXJ8_9GAMM</name>
<evidence type="ECO:0000259" key="6">
    <source>
        <dbReference type="PROSITE" id="PS50112"/>
    </source>
</evidence>
<evidence type="ECO:0000313" key="9">
    <source>
        <dbReference type="Proteomes" id="UP000248090"/>
    </source>
</evidence>
<evidence type="ECO:0000256" key="2">
    <source>
        <dbReference type="ARBA" id="ARBA00023224"/>
    </source>
</evidence>
<dbReference type="RefSeq" id="WP_110187702.1">
    <property type="nucleotide sequence ID" value="NZ_CP177354.1"/>
</dbReference>
<dbReference type="InterPro" id="IPR001610">
    <property type="entry name" value="PAC"/>
</dbReference>
<evidence type="ECO:0000259" key="5">
    <source>
        <dbReference type="PROSITE" id="PS50111"/>
    </source>
</evidence>
<dbReference type="PANTHER" id="PTHR32089">
    <property type="entry name" value="METHYL-ACCEPTING CHEMOTAXIS PROTEIN MCPB"/>
    <property type="match status" value="1"/>
</dbReference>
<feature type="coiled-coil region" evidence="4">
    <location>
        <begin position="3"/>
        <end position="30"/>
    </location>
</feature>
<dbReference type="SUPFAM" id="SSF58104">
    <property type="entry name" value="Methyl-accepting chemotaxis protein (MCP) signaling domain"/>
    <property type="match status" value="1"/>
</dbReference>
<comment type="caution">
    <text evidence="8">The sequence shown here is derived from an EMBL/GenBank/DDBJ whole genome shotgun (WGS) entry which is preliminary data.</text>
</comment>
<feature type="domain" description="PAS" evidence="6">
    <location>
        <begin position="36"/>
        <end position="75"/>
    </location>
</feature>
<dbReference type="InterPro" id="IPR000700">
    <property type="entry name" value="PAS-assoc_C"/>
</dbReference>
<dbReference type="PROSITE" id="PS50113">
    <property type="entry name" value="PAC"/>
    <property type="match status" value="2"/>
</dbReference>
<dbReference type="SMART" id="SM00283">
    <property type="entry name" value="MA"/>
    <property type="match status" value="1"/>
</dbReference>
<dbReference type="NCBIfam" id="TIGR00229">
    <property type="entry name" value="sensory_box"/>
    <property type="match status" value="2"/>
</dbReference>
<dbReference type="SMART" id="SM00091">
    <property type="entry name" value="PAS"/>
    <property type="match status" value="2"/>
</dbReference>
<dbReference type="Gene3D" id="3.30.450.20">
    <property type="entry name" value="PAS domain"/>
    <property type="match status" value="2"/>
</dbReference>
<dbReference type="PANTHER" id="PTHR32089:SF112">
    <property type="entry name" value="LYSOZYME-LIKE PROTEIN-RELATED"/>
    <property type="match status" value="1"/>
</dbReference>
<dbReference type="CDD" id="cd00130">
    <property type="entry name" value="PAS"/>
    <property type="match status" value="2"/>
</dbReference>
<evidence type="ECO:0000313" key="8">
    <source>
        <dbReference type="EMBL" id="PXF30869.1"/>
    </source>
</evidence>
<dbReference type="InterPro" id="IPR013655">
    <property type="entry name" value="PAS_fold_3"/>
</dbReference>
<dbReference type="SMART" id="SM00086">
    <property type="entry name" value="PAC"/>
    <property type="match status" value="2"/>
</dbReference>
<keyword evidence="9" id="KW-1185">Reference proteome</keyword>
<protein>
    <submittedName>
        <fullName evidence="8">Chemotaxis protein</fullName>
    </submittedName>
</protein>
<dbReference type="InterPro" id="IPR035965">
    <property type="entry name" value="PAS-like_dom_sf"/>
</dbReference>
<evidence type="ECO:0000256" key="1">
    <source>
        <dbReference type="ARBA" id="ARBA00004370"/>
    </source>
</evidence>
<dbReference type="SUPFAM" id="SSF55785">
    <property type="entry name" value="PYP-like sensor domain (PAS domain)"/>
    <property type="match status" value="2"/>
</dbReference>
<dbReference type="Pfam" id="PF13426">
    <property type="entry name" value="PAS_9"/>
    <property type="match status" value="1"/>
</dbReference>
<dbReference type="Gene3D" id="1.10.287.950">
    <property type="entry name" value="Methyl-accepting chemotaxis protein"/>
    <property type="match status" value="1"/>
</dbReference>
<accession>A0ABX5LXJ8</accession>
<gene>
    <name evidence="8" type="ORF">WH50_12935</name>
</gene>
<evidence type="ECO:0000256" key="4">
    <source>
        <dbReference type="SAM" id="Coils"/>
    </source>
</evidence>
<dbReference type="InterPro" id="IPR004089">
    <property type="entry name" value="MCPsignal_dom"/>
</dbReference>